<gene>
    <name evidence="1" type="ORF">FFL34_07480</name>
</gene>
<name>A0A5S3QJS1_9BACI</name>
<dbReference type="EMBL" id="VCIA01000001">
    <property type="protein sequence ID" value="TMN21977.1"/>
    <property type="molecule type" value="Genomic_DNA"/>
</dbReference>
<sequence length="64" mass="6581">MCGAIPSMRAAIPSIPTTIPLMRATIPLIPTAIPSMSAPTAIPFPISSHQPFNDADAKAAKNPA</sequence>
<evidence type="ECO:0000313" key="2">
    <source>
        <dbReference type="Proteomes" id="UP000306980"/>
    </source>
</evidence>
<organism evidence="1 2">
    <name type="scientific">Lentibacillus cibarius</name>
    <dbReference type="NCBI Taxonomy" id="2583219"/>
    <lineage>
        <taxon>Bacteria</taxon>
        <taxon>Bacillati</taxon>
        <taxon>Bacillota</taxon>
        <taxon>Bacilli</taxon>
        <taxon>Bacillales</taxon>
        <taxon>Bacillaceae</taxon>
        <taxon>Lentibacillus</taxon>
    </lineage>
</organism>
<dbReference type="AlphaFoldDB" id="A0A5S3QJS1"/>
<dbReference type="Proteomes" id="UP000306980">
    <property type="component" value="Unassembled WGS sequence"/>
</dbReference>
<protein>
    <submittedName>
        <fullName evidence="1">Uncharacterized protein</fullName>
    </submittedName>
</protein>
<comment type="caution">
    <text evidence="1">The sequence shown here is derived from an EMBL/GenBank/DDBJ whole genome shotgun (WGS) entry which is preliminary data.</text>
</comment>
<accession>A0A5S3QJS1</accession>
<reference evidence="1 2" key="1">
    <citation type="submission" date="2019-05" db="EMBL/GenBank/DDBJ databases">
        <title>Genomic analysis of Lentibacillus sp. NKC220-2.</title>
        <authorList>
            <person name="Oh Y.J."/>
        </authorList>
    </citation>
    <scope>NUCLEOTIDE SEQUENCE [LARGE SCALE GENOMIC DNA]</scope>
    <source>
        <strain evidence="1 2">NKC220-2</strain>
    </source>
</reference>
<evidence type="ECO:0000313" key="1">
    <source>
        <dbReference type="EMBL" id="TMN21977.1"/>
    </source>
</evidence>
<proteinExistence type="predicted"/>